<evidence type="ECO:0000313" key="8">
    <source>
        <dbReference type="EMBL" id="KAL0278172.1"/>
    </source>
</evidence>
<feature type="transmembrane region" description="Helical" evidence="6">
    <location>
        <begin position="376"/>
        <end position="396"/>
    </location>
</feature>
<feature type="compositionally biased region" description="Basic and acidic residues" evidence="5">
    <location>
        <begin position="50"/>
        <end position="60"/>
    </location>
</feature>
<reference evidence="8" key="1">
    <citation type="journal article" date="2024" name="Gigascience">
        <title>Chromosome-level genome of the poultry shaft louse Menopon gallinae provides insight into the host-switching and adaptive evolution of parasitic lice.</title>
        <authorList>
            <person name="Xu Y."/>
            <person name="Ma L."/>
            <person name="Liu S."/>
            <person name="Liang Y."/>
            <person name="Liu Q."/>
            <person name="He Z."/>
            <person name="Tian L."/>
            <person name="Duan Y."/>
            <person name="Cai W."/>
            <person name="Li H."/>
            <person name="Song F."/>
        </authorList>
    </citation>
    <scope>NUCLEOTIDE SEQUENCE</scope>
    <source>
        <strain evidence="8">Cailab_2023a</strain>
    </source>
</reference>
<organism evidence="8">
    <name type="scientific">Menopon gallinae</name>
    <name type="common">poultry shaft louse</name>
    <dbReference type="NCBI Taxonomy" id="328185"/>
    <lineage>
        <taxon>Eukaryota</taxon>
        <taxon>Metazoa</taxon>
        <taxon>Ecdysozoa</taxon>
        <taxon>Arthropoda</taxon>
        <taxon>Hexapoda</taxon>
        <taxon>Insecta</taxon>
        <taxon>Pterygota</taxon>
        <taxon>Neoptera</taxon>
        <taxon>Paraneoptera</taxon>
        <taxon>Psocodea</taxon>
        <taxon>Troctomorpha</taxon>
        <taxon>Phthiraptera</taxon>
        <taxon>Amblycera</taxon>
        <taxon>Menoponidae</taxon>
        <taxon>Menopon</taxon>
    </lineage>
</organism>
<feature type="compositionally biased region" description="Basic and acidic residues" evidence="5">
    <location>
        <begin position="68"/>
        <end position="81"/>
    </location>
</feature>
<dbReference type="EMBL" id="JARGDH010000001">
    <property type="protein sequence ID" value="KAL0278168.1"/>
    <property type="molecule type" value="Genomic_DNA"/>
</dbReference>
<keyword evidence="4 6" id="KW-0472">Membrane</keyword>
<feature type="compositionally biased region" description="Polar residues" evidence="5">
    <location>
        <begin position="131"/>
        <end position="146"/>
    </location>
</feature>
<evidence type="ECO:0000256" key="6">
    <source>
        <dbReference type="SAM" id="Phobius"/>
    </source>
</evidence>
<proteinExistence type="predicted"/>
<accession>A0AAW2I720</accession>
<evidence type="ECO:0000256" key="4">
    <source>
        <dbReference type="ARBA" id="ARBA00023136"/>
    </source>
</evidence>
<dbReference type="GO" id="GO:0016020">
    <property type="term" value="C:membrane"/>
    <property type="evidence" value="ECO:0007669"/>
    <property type="project" value="UniProtKB-SubCell"/>
</dbReference>
<keyword evidence="3 6" id="KW-1133">Transmembrane helix</keyword>
<comment type="subcellular location">
    <subcellularLocation>
        <location evidence="1">Membrane</location>
    </subcellularLocation>
</comment>
<dbReference type="PANTHER" id="PTHR23241">
    <property type="entry name" value="LATE EMBRYOGENESIS ABUNDANT PLANTS LEA-RELATED"/>
    <property type="match status" value="1"/>
</dbReference>
<dbReference type="AlphaFoldDB" id="A0AAW2I720"/>
<dbReference type="InterPro" id="IPR025423">
    <property type="entry name" value="TMEM205-like"/>
</dbReference>
<evidence type="ECO:0000256" key="3">
    <source>
        <dbReference type="ARBA" id="ARBA00022989"/>
    </source>
</evidence>
<feature type="region of interest" description="Disordered" evidence="5">
    <location>
        <begin position="106"/>
        <end position="166"/>
    </location>
</feature>
<feature type="region of interest" description="Disordered" evidence="5">
    <location>
        <begin position="50"/>
        <end position="94"/>
    </location>
</feature>
<dbReference type="EMBL" id="JARGDH010000001">
    <property type="protein sequence ID" value="KAL0278170.1"/>
    <property type="molecule type" value="Genomic_DNA"/>
</dbReference>
<feature type="transmembrane region" description="Helical" evidence="6">
    <location>
        <begin position="332"/>
        <end position="355"/>
    </location>
</feature>
<dbReference type="PANTHER" id="PTHR23241:SF102">
    <property type="entry name" value="LD23009P"/>
    <property type="match status" value="1"/>
</dbReference>
<dbReference type="EMBL" id="JARGDH010000001">
    <property type="protein sequence ID" value="KAL0278173.1"/>
    <property type="molecule type" value="Genomic_DNA"/>
</dbReference>
<keyword evidence="2 6" id="KW-0812">Transmembrane</keyword>
<gene>
    <name evidence="8" type="ORF">PYX00_000068</name>
</gene>
<feature type="transmembrane region" description="Helical" evidence="6">
    <location>
        <begin position="416"/>
        <end position="437"/>
    </location>
</feature>
<dbReference type="Pfam" id="PF13664">
    <property type="entry name" value="DUF4149"/>
    <property type="match status" value="1"/>
</dbReference>
<feature type="transmembrane region" description="Helical" evidence="6">
    <location>
        <begin position="295"/>
        <end position="317"/>
    </location>
</feature>
<evidence type="ECO:0000259" key="7">
    <source>
        <dbReference type="Pfam" id="PF13664"/>
    </source>
</evidence>
<dbReference type="EMBL" id="JARGDH010000001">
    <property type="protein sequence ID" value="KAL0278172.1"/>
    <property type="molecule type" value="Genomic_DNA"/>
</dbReference>
<evidence type="ECO:0000256" key="2">
    <source>
        <dbReference type="ARBA" id="ARBA00022692"/>
    </source>
</evidence>
<name>A0AAW2I720_9NEOP</name>
<protein>
    <recommendedName>
        <fullName evidence="7">TMEM205-like domain-containing protein</fullName>
    </recommendedName>
</protein>
<dbReference type="EMBL" id="JARGDH010000001">
    <property type="protein sequence ID" value="KAL0278171.1"/>
    <property type="molecule type" value="Genomic_DNA"/>
</dbReference>
<dbReference type="InterPro" id="IPR053009">
    <property type="entry name" value="Xanthocillin_Biosynth-Assoc"/>
</dbReference>
<evidence type="ECO:0000256" key="1">
    <source>
        <dbReference type="ARBA" id="ARBA00004370"/>
    </source>
</evidence>
<comment type="caution">
    <text evidence="8">The sequence shown here is derived from an EMBL/GenBank/DDBJ whole genome shotgun (WGS) entry which is preliminary data.</text>
</comment>
<feature type="domain" description="TMEM205-like" evidence="7">
    <location>
        <begin position="341"/>
        <end position="442"/>
    </location>
</feature>
<sequence>MDNKLSKLKENQQLIGSKINMLRETNKKKDEEAEKIRELIAECRENLNRMKNDAMNDKSKGKGASGANRHEISPCLDRDGTSHGGQKSPCGNRGVEDICSKLRQQYSEDRRRHQSVAGSSGGRDDDPCSKYKTNSTLNQRKTSSGDNDPCSKYRQGSPCSKYQSGEMDGPCKSVTDKISTQMSALANAQEISRQCIEQMGEKMEKEMRMRITTVSSCQDGSGRSPCDEISESLQKRVSCKVDLSKMKVNIKGAPEDLKKLDAVQLVNLLDKYHCQELVIKTGSKTAKAPGKEIPIFYILHPGNVVLILGILLVAFLINSNLCDPCRGHNGKLFISMLYVSSLAFHCGTILWMSFIRGFTLRRGLSRETFHSVDNLILPKYFGICVFLSAITLYSFLAGHCQSPCTSWPLPVLLQVIIQSTTFLIELITLCYIVPAIIKLRKATDEYLNEEEQHPPCPIFCKNMEKLAMLNWTMALINTSIILFMGSNVFYVSSKLHLG</sequence>
<feature type="transmembrane region" description="Helical" evidence="6">
    <location>
        <begin position="471"/>
        <end position="492"/>
    </location>
</feature>
<evidence type="ECO:0000256" key="5">
    <source>
        <dbReference type="SAM" id="MobiDB-lite"/>
    </source>
</evidence>